<organism evidence="2">
    <name type="scientific">Mus musculus</name>
    <name type="common">Mouse</name>
    <dbReference type="NCBI Taxonomy" id="10090"/>
    <lineage>
        <taxon>Eukaryota</taxon>
        <taxon>Metazoa</taxon>
        <taxon>Chordata</taxon>
        <taxon>Craniata</taxon>
        <taxon>Vertebrata</taxon>
        <taxon>Euteleostomi</taxon>
        <taxon>Mammalia</taxon>
        <taxon>Eutheria</taxon>
        <taxon>Euarchontoglires</taxon>
        <taxon>Glires</taxon>
        <taxon>Rodentia</taxon>
        <taxon>Myomorpha</taxon>
        <taxon>Muroidea</taxon>
        <taxon>Muridae</taxon>
        <taxon>Murinae</taxon>
        <taxon>Mus</taxon>
        <taxon>Mus</taxon>
    </lineage>
</organism>
<reference evidence="2" key="2">
    <citation type="journal article" date="2000" name="Genome Res.">
        <title>Normalization and subtraction of cap-trapper-selected cDNAs to prepare full-length cDNA libraries for rapid discovery of new genes.</title>
        <authorList>
            <person name="Carninci P."/>
            <person name="Shibata Y."/>
            <person name="Hayatsu N."/>
            <person name="Sugahara Y."/>
            <person name="Shibata K."/>
            <person name="Itoh M."/>
            <person name="Konno H."/>
            <person name="Okazaki Y."/>
            <person name="Muramatsu M."/>
            <person name="Hayashizaki Y."/>
        </authorList>
    </citation>
    <scope>NUCLEOTIDE SEQUENCE</scope>
    <source>
        <strain evidence="2">C57BL/6J</strain>
        <tissue evidence="2">Cerebellum</tissue>
    </source>
</reference>
<dbReference type="AlphaFoldDB" id="Q8C5H5"/>
<gene>
    <name evidence="3" type="primary">Gm5089</name>
    <name evidence="3" type="synonym">EG328479</name>
</gene>
<accession>Q8C5H5</accession>
<reference evidence="2" key="1">
    <citation type="journal article" date="1999" name="Methods Enzymol.">
        <title>High-efficiency full-length cDNA cloning.</title>
        <authorList>
            <person name="Carninci P."/>
            <person name="Hayashizaki Y."/>
        </authorList>
    </citation>
    <scope>NUCLEOTIDE SEQUENCE</scope>
    <source>
        <strain evidence="2">C57BL/6J</strain>
        <tissue evidence="2">Cerebellum</tissue>
    </source>
</reference>
<reference evidence="2" key="6">
    <citation type="submission" date="2002-04" db="EMBL/GenBank/DDBJ databases">
        <authorList>
            <person name="Adachi J."/>
            <person name="Aizawa K."/>
            <person name="Akimura T."/>
            <person name="Arakawa T."/>
            <person name="Bono H."/>
            <person name="Carninci P."/>
            <person name="Fukuda S."/>
            <person name="Furuno M."/>
            <person name="Hanagaki T."/>
            <person name="Hara A."/>
            <person name="Hashizume W."/>
            <person name="Hayashida K."/>
            <person name="Hayatsu N."/>
            <person name="Hiramoto K."/>
            <person name="Hiraoka T."/>
            <person name="Hirozane T."/>
            <person name="Hori F."/>
            <person name="Imotani K."/>
            <person name="Ishii Y."/>
            <person name="Itoh M."/>
            <person name="Kagawa I."/>
            <person name="Kasukawa T."/>
            <person name="Katoh H."/>
            <person name="Kawai J."/>
            <person name="Kojima Y."/>
            <person name="Kondo S."/>
            <person name="Konno H."/>
            <person name="Kouda M."/>
            <person name="Koya S."/>
            <person name="Kurihara C."/>
            <person name="Matsuyama T."/>
            <person name="Miyazaki A."/>
            <person name="Murata M."/>
            <person name="Nakamura M."/>
            <person name="Nishi K."/>
            <person name="Nomura K."/>
            <person name="Numazaki R."/>
            <person name="Ohno M."/>
            <person name="Ohsato N."/>
            <person name="Okazaki Y."/>
            <person name="Saito R."/>
            <person name="Saitoh H."/>
            <person name="Sakai C."/>
            <person name="Sakai K."/>
            <person name="Sakazume N."/>
            <person name="Sano H."/>
            <person name="Sasaki D."/>
            <person name="Shibata K."/>
            <person name="Shinagawa A."/>
            <person name="Shiraki T."/>
            <person name="Sogabe Y."/>
            <person name="Tagami M."/>
            <person name="Tagawa A."/>
            <person name="Takahashi F."/>
            <person name="Takaku-Akahira S."/>
            <person name="Takeda Y."/>
            <person name="Tanaka T."/>
            <person name="Tomaru A."/>
            <person name="Toya T."/>
            <person name="Yasunishi A."/>
            <person name="Muramatsu M."/>
            <person name="Hayashizaki Y."/>
        </authorList>
    </citation>
    <scope>NUCLEOTIDE SEQUENCE</scope>
    <source>
        <strain evidence="2">C57BL/6J</strain>
        <tissue evidence="2">Cerebellum</tissue>
    </source>
</reference>
<feature type="region of interest" description="Disordered" evidence="1">
    <location>
        <begin position="80"/>
        <end position="106"/>
    </location>
</feature>
<protein>
    <submittedName>
        <fullName evidence="2">Uncharacterized protein</fullName>
    </submittedName>
</protein>
<dbReference type="AGR" id="MGI:3644731"/>
<name>Q8C5H5_MOUSE</name>
<evidence type="ECO:0000313" key="2">
    <source>
        <dbReference type="EMBL" id="BAC37225.1"/>
    </source>
</evidence>
<reference evidence="2" key="7">
    <citation type="journal article" date="2005" name="Science">
        <title>The Transcriptional Landscape of the Mammalian Genome.</title>
        <authorList>
            <consortium name="The FANTOM Consortium"/>
            <consortium name="Riken Genome Exploration Research Group and Genome Science Group (Genome Network Project Core Group)"/>
        </authorList>
    </citation>
    <scope>NUCLEOTIDE SEQUENCE</scope>
    <source>
        <strain evidence="2">C57BL/6J</strain>
        <tissue evidence="2">Cerebellum</tissue>
    </source>
</reference>
<dbReference type="MGI" id="MGI:3644731">
    <property type="gene designation" value="Gm5089"/>
</dbReference>
<evidence type="ECO:0000256" key="1">
    <source>
        <dbReference type="SAM" id="MobiDB-lite"/>
    </source>
</evidence>
<evidence type="ECO:0000313" key="3">
    <source>
        <dbReference type="MGI" id="MGI:3644731"/>
    </source>
</evidence>
<dbReference type="EMBL" id="AK078338">
    <property type="protein sequence ID" value="BAC37225.1"/>
    <property type="molecule type" value="mRNA"/>
</dbReference>
<reference evidence="2" key="5">
    <citation type="journal article" date="2002" name="Nature">
        <title>Analysis of the mouse transcriptome based on functional annotation of 60,770 full-length cDNAs.</title>
        <authorList>
            <consortium name="The FANTOM Consortium and the RIKEN Genome Exploration Research Group Phase I and II Team"/>
        </authorList>
    </citation>
    <scope>NUCLEOTIDE SEQUENCE</scope>
    <source>
        <strain evidence="2">C57BL/6J</strain>
        <tissue evidence="2">Cerebellum</tissue>
    </source>
</reference>
<proteinExistence type="evidence at transcript level"/>
<reference evidence="2" key="8">
    <citation type="journal article" date="2005" name="Science">
        <title>Antisense Transcription in the Mammalian Transcriptome.</title>
        <authorList>
            <consortium name="RIKEN Genome Exploration Research Group and Genome Science Group (Genome Network Project Core Group) and the FANTOM Consortium"/>
        </authorList>
    </citation>
    <scope>NUCLEOTIDE SEQUENCE</scope>
    <source>
        <strain evidence="2">C57BL/6J</strain>
        <tissue evidence="2">Cerebellum</tissue>
    </source>
</reference>
<sequence length="106" mass="11526">MRGYVCLCALQIINSVLERNTDTMPHEHTFEEKVPASVFHSIDALDEKTDSGGDLSFIDKTEAGHLLYYTIPGNQLVGKPKLPPCHASSNTLGDPGGHQKSSCLDD</sequence>
<reference evidence="2" key="4">
    <citation type="journal article" date="2001" name="Nature">
        <title>Functional annotation of a full-length mouse cDNA collection.</title>
        <authorList>
            <consortium name="The RIKEN Genome Exploration Research Group Phase II Team and the FANTOM Consortium"/>
        </authorList>
    </citation>
    <scope>NUCLEOTIDE SEQUENCE</scope>
    <source>
        <strain evidence="2">C57BL/6J</strain>
        <tissue evidence="2">Cerebellum</tissue>
    </source>
</reference>
<reference evidence="2" key="3">
    <citation type="journal article" date="2000" name="Genome Res.">
        <title>RIKEN integrated sequence analysis (RISA) system--384-format sequencing pipeline with 384 multicapillary sequencer.</title>
        <authorList>
            <person name="Shibata K."/>
            <person name="Itoh M."/>
            <person name="Aizawa K."/>
            <person name="Nagaoka S."/>
            <person name="Sasaki N."/>
            <person name="Carninci P."/>
            <person name="Konno H."/>
            <person name="Akiyama J."/>
            <person name="Nishi K."/>
            <person name="Kitsunai T."/>
            <person name="Tashiro H."/>
            <person name="Itoh M."/>
            <person name="Sumi N."/>
            <person name="Ishii Y."/>
            <person name="Nakamura S."/>
            <person name="Hazama M."/>
            <person name="Nishine T."/>
            <person name="Harada A."/>
            <person name="Yamamoto R."/>
            <person name="Matsumoto H."/>
            <person name="Sakaguchi S."/>
            <person name="Ikegami T."/>
            <person name="Kashiwagi K."/>
            <person name="Fujiwake S."/>
            <person name="Inoue K."/>
            <person name="Togawa Y."/>
            <person name="Izawa M."/>
            <person name="Ohara E."/>
            <person name="Watahiki M."/>
            <person name="Yoneda Y."/>
            <person name="Ishikawa T."/>
            <person name="Ozawa K."/>
            <person name="Tanaka T."/>
            <person name="Matsuura S."/>
            <person name="Kawai J."/>
            <person name="Okazaki Y."/>
            <person name="Muramatsu M."/>
            <person name="Inoue Y."/>
            <person name="Kira A."/>
            <person name="Hayashizaki Y."/>
        </authorList>
    </citation>
    <scope>NUCLEOTIDE SEQUENCE</scope>
    <source>
        <strain evidence="2">C57BL/6J</strain>
        <tissue evidence="2">Cerebellum</tissue>
    </source>
</reference>